<feature type="compositionally biased region" description="Polar residues" evidence="1">
    <location>
        <begin position="50"/>
        <end position="63"/>
    </location>
</feature>
<dbReference type="AlphaFoldDB" id="A0A4Z0Z5F9"/>
<feature type="compositionally biased region" description="Low complexity" evidence="1">
    <location>
        <begin position="84"/>
        <end position="96"/>
    </location>
</feature>
<accession>A0A4Z0Z5F9</accession>
<proteinExistence type="predicted"/>
<gene>
    <name evidence="2" type="ORF">E0Z10_g1350</name>
</gene>
<reference evidence="2 3" key="1">
    <citation type="submission" date="2019-03" db="EMBL/GenBank/DDBJ databases">
        <title>Draft genome sequence of Xylaria hypoxylon DSM 108379, a ubiquitous saprotrophic-parasitic fungi on hardwood.</title>
        <authorList>
            <person name="Buettner E."/>
            <person name="Leonhardt S."/>
            <person name="Gebauer A.M."/>
            <person name="Liers C."/>
            <person name="Hofrichter M."/>
            <person name="Kellner H."/>
        </authorList>
    </citation>
    <scope>NUCLEOTIDE SEQUENCE [LARGE SCALE GENOMIC DNA]</scope>
    <source>
        <strain evidence="2 3">DSM 108379</strain>
    </source>
</reference>
<dbReference type="EMBL" id="SKBN01000014">
    <property type="protein sequence ID" value="TGJ87438.1"/>
    <property type="molecule type" value="Genomic_DNA"/>
</dbReference>
<organism evidence="2 3">
    <name type="scientific">Xylaria hypoxylon</name>
    <dbReference type="NCBI Taxonomy" id="37992"/>
    <lineage>
        <taxon>Eukaryota</taxon>
        <taxon>Fungi</taxon>
        <taxon>Dikarya</taxon>
        <taxon>Ascomycota</taxon>
        <taxon>Pezizomycotina</taxon>
        <taxon>Sordariomycetes</taxon>
        <taxon>Xylariomycetidae</taxon>
        <taxon>Xylariales</taxon>
        <taxon>Xylariaceae</taxon>
        <taxon>Xylaria</taxon>
    </lineage>
</organism>
<keyword evidence="3" id="KW-1185">Reference proteome</keyword>
<feature type="region of interest" description="Disordered" evidence="1">
    <location>
        <begin position="21"/>
        <end position="146"/>
    </location>
</feature>
<evidence type="ECO:0000313" key="2">
    <source>
        <dbReference type="EMBL" id="TGJ87438.1"/>
    </source>
</evidence>
<evidence type="ECO:0000313" key="3">
    <source>
        <dbReference type="Proteomes" id="UP000297716"/>
    </source>
</evidence>
<protein>
    <submittedName>
        <fullName evidence="2">Uncharacterized protein</fullName>
    </submittedName>
</protein>
<dbReference type="OrthoDB" id="687730at2759"/>
<dbReference type="STRING" id="37992.A0A4Z0Z5F9"/>
<dbReference type="Proteomes" id="UP000297716">
    <property type="component" value="Unassembled WGS sequence"/>
</dbReference>
<sequence>MLHGPSWPIFMCPNCRATADLDAEVDEPPEEWQQLPEEIPEEKPQGEVLQENNAAQSSGSQMHGDSHGRYTDQGDPGDVTVHYQSTTTPQTSASPSRRAMSDPVPIPNAPERRTPSPNRNGLLNRHEGPITPRNDAGPWVFDGNPARVSQEDTRRNAMASLNAAAQAGPNKI</sequence>
<name>A0A4Z0Z5F9_9PEZI</name>
<comment type="caution">
    <text evidence="2">The sequence shown here is derived from an EMBL/GenBank/DDBJ whole genome shotgun (WGS) entry which is preliminary data.</text>
</comment>
<evidence type="ECO:0000256" key="1">
    <source>
        <dbReference type="SAM" id="MobiDB-lite"/>
    </source>
</evidence>
<feature type="compositionally biased region" description="Acidic residues" evidence="1">
    <location>
        <begin position="21"/>
        <end position="30"/>
    </location>
</feature>